<reference evidence="1 2" key="1">
    <citation type="submission" date="2020-08" db="EMBL/GenBank/DDBJ databases">
        <title>Whole genome shotgun sequence of Actinoplanes ianthinogenes NBRC 13996.</title>
        <authorList>
            <person name="Komaki H."/>
            <person name="Tamura T."/>
        </authorList>
    </citation>
    <scope>NUCLEOTIDE SEQUENCE [LARGE SCALE GENOMIC DNA]</scope>
    <source>
        <strain evidence="1 2">NBRC 13996</strain>
    </source>
</reference>
<protein>
    <submittedName>
        <fullName evidence="1">Uncharacterized protein</fullName>
    </submittedName>
</protein>
<name>A0ABM7M381_9ACTN</name>
<proteinExistence type="predicted"/>
<evidence type="ECO:0000313" key="2">
    <source>
        <dbReference type="Proteomes" id="UP000676967"/>
    </source>
</evidence>
<gene>
    <name evidence="1" type="ORF">Aiant_67660</name>
</gene>
<keyword evidence="2" id="KW-1185">Reference proteome</keyword>
<evidence type="ECO:0000313" key="1">
    <source>
        <dbReference type="EMBL" id="BCJ46109.1"/>
    </source>
</evidence>
<dbReference type="EMBL" id="AP023356">
    <property type="protein sequence ID" value="BCJ46109.1"/>
    <property type="molecule type" value="Genomic_DNA"/>
</dbReference>
<dbReference type="Proteomes" id="UP000676967">
    <property type="component" value="Chromosome"/>
</dbReference>
<accession>A0ABM7M381</accession>
<organism evidence="1 2">
    <name type="scientific">Actinoplanes ianthinogenes</name>
    <dbReference type="NCBI Taxonomy" id="122358"/>
    <lineage>
        <taxon>Bacteria</taxon>
        <taxon>Bacillati</taxon>
        <taxon>Actinomycetota</taxon>
        <taxon>Actinomycetes</taxon>
        <taxon>Micromonosporales</taxon>
        <taxon>Micromonosporaceae</taxon>
        <taxon>Actinoplanes</taxon>
    </lineage>
</organism>
<sequence length="84" mass="8589">MSAVEVITTALAAGASAGMSDTVSAAVKDAYMGLKDLLKRRLGGGAVVQALETDQADSGVWLTRMGNLLAEAGVDRDEHVIEAA</sequence>
<dbReference type="RefSeq" id="WP_189332944.1">
    <property type="nucleotide sequence ID" value="NZ_AP023356.1"/>
</dbReference>